<proteinExistence type="predicted"/>
<accession>A0ABN8Q727</accession>
<feature type="region of interest" description="Disordered" evidence="1">
    <location>
        <begin position="1"/>
        <end position="36"/>
    </location>
</feature>
<reference evidence="2 3" key="1">
    <citation type="submission" date="2022-05" db="EMBL/GenBank/DDBJ databases">
        <authorList>
            <consortium name="Genoscope - CEA"/>
            <person name="William W."/>
        </authorList>
    </citation>
    <scope>NUCLEOTIDE SEQUENCE [LARGE SCALE GENOMIC DNA]</scope>
</reference>
<name>A0ABN8Q727_9CNID</name>
<evidence type="ECO:0000313" key="2">
    <source>
        <dbReference type="EMBL" id="CAH3155966.1"/>
    </source>
</evidence>
<evidence type="ECO:0000256" key="1">
    <source>
        <dbReference type="SAM" id="MobiDB-lite"/>
    </source>
</evidence>
<dbReference type="EMBL" id="CALNXI010001111">
    <property type="protein sequence ID" value="CAH3155966.1"/>
    <property type="molecule type" value="Genomic_DNA"/>
</dbReference>
<organism evidence="2 3">
    <name type="scientific">Porites evermanni</name>
    <dbReference type="NCBI Taxonomy" id="104178"/>
    <lineage>
        <taxon>Eukaryota</taxon>
        <taxon>Metazoa</taxon>
        <taxon>Cnidaria</taxon>
        <taxon>Anthozoa</taxon>
        <taxon>Hexacorallia</taxon>
        <taxon>Scleractinia</taxon>
        <taxon>Fungiina</taxon>
        <taxon>Poritidae</taxon>
        <taxon>Porites</taxon>
    </lineage>
</organism>
<gene>
    <name evidence="2" type="ORF">PEVE_00002033</name>
</gene>
<sequence>MESQLSRIKGQNEETVTENFSRSENDPNVRSGDHVDNGQQAVTQLNFEEVLLNNNNVTPRQVGQILRCLGDEINDFFKVPVRSTSIYCFFSSFPSRNVFGLLYNLHSRALGMRSAKATVGCQTTIGSCSKNHKFALLLTEGVESAP</sequence>
<protein>
    <submittedName>
        <fullName evidence="2">Uncharacterized protein</fullName>
    </submittedName>
</protein>
<keyword evidence="3" id="KW-1185">Reference proteome</keyword>
<dbReference type="Proteomes" id="UP001159427">
    <property type="component" value="Unassembled WGS sequence"/>
</dbReference>
<comment type="caution">
    <text evidence="2">The sequence shown here is derived from an EMBL/GenBank/DDBJ whole genome shotgun (WGS) entry which is preliminary data.</text>
</comment>
<evidence type="ECO:0000313" key="3">
    <source>
        <dbReference type="Proteomes" id="UP001159427"/>
    </source>
</evidence>
<feature type="compositionally biased region" description="Basic and acidic residues" evidence="1">
    <location>
        <begin position="21"/>
        <end position="36"/>
    </location>
</feature>